<sequence>MAMMMTGRVLLVCALCVLWCGIAGGVLAEGVDAVDGSAGEYSSAGWRAPPRWECAEAVSRRTGSGASTSTVEKCVHHGMDGVRAVVDGRRRWWRHRSAVAAADGSGNIGVPEIRVMGGLEKETSQEQSPKLTESSQGAGTEEARQPPKGTGDVKQKEPEIKEPEAAERPGEQITQTIEQEKPQGGQMPKLQQRVPDPASKQSKAEKDVDLATTSVNALGVKLHQRTKGEAENEEKANEYEAEEEIETEQDIAERAPTPIREKTSQSISPLLGSAAPSDRKEKPTTQDIAERLPISEVVLAEGDRQNGNTATAANVDSSTATSLAAEPDTATTSTTTTNPDTNNLNRDDVKVTTEKKAPKDLKTNLNSASGSTETATANNEVPRTAPDYANDKKSTTTPGDSDGSTAASHTTFPLLLLLVACAAAAAVVAA</sequence>
<keyword evidence="2" id="KW-0732">Signal</keyword>
<feature type="compositionally biased region" description="Basic and acidic residues" evidence="1">
    <location>
        <begin position="345"/>
        <end position="362"/>
    </location>
</feature>
<keyword evidence="4" id="KW-1185">Reference proteome</keyword>
<dbReference type="AlphaFoldDB" id="K2MFW6"/>
<feature type="compositionally biased region" description="Polar residues" evidence="1">
    <location>
        <begin position="305"/>
        <end position="322"/>
    </location>
</feature>
<name>K2MFW6_TRYCR</name>
<evidence type="ECO:0000256" key="1">
    <source>
        <dbReference type="SAM" id="MobiDB-lite"/>
    </source>
</evidence>
<dbReference type="OrthoDB" id="10615123at2759"/>
<dbReference type="EMBL" id="AHKC01022765">
    <property type="protein sequence ID" value="EKF26010.1"/>
    <property type="molecule type" value="Genomic_DNA"/>
</dbReference>
<feature type="compositionally biased region" description="Basic and acidic residues" evidence="1">
    <location>
        <begin position="226"/>
        <end position="238"/>
    </location>
</feature>
<reference evidence="3 4" key="1">
    <citation type="journal article" date="2012" name="BMC Genomics">
        <title>Comparative genomic analysis of human infective Trypanosoma cruzi lineages with the bat-restricted subspecies T. cruzi marinkellei.</title>
        <authorList>
            <person name="Franzen O."/>
            <person name="Talavera-Lopez C."/>
            <person name="Ochaya S."/>
            <person name="Butler C.E."/>
            <person name="Messenger L.A."/>
            <person name="Lewis M.D."/>
            <person name="Llewellyn M.S."/>
            <person name="Marinkelle C.J."/>
            <person name="Tyler K.M."/>
            <person name="Miles M.A."/>
            <person name="Andersson B."/>
        </authorList>
    </citation>
    <scope>NUCLEOTIDE SEQUENCE [LARGE SCALE GENOMIC DNA]</scope>
    <source>
        <strain evidence="3 4">B7</strain>
    </source>
</reference>
<dbReference type="Proteomes" id="UP000007350">
    <property type="component" value="Unassembled WGS sequence"/>
</dbReference>
<feature type="compositionally biased region" description="Low complexity" evidence="1">
    <location>
        <begin position="395"/>
        <end position="405"/>
    </location>
</feature>
<protein>
    <submittedName>
        <fullName evidence="3">Mucin-associated surface protein (MASP), putative</fullName>
    </submittedName>
</protein>
<feature type="compositionally biased region" description="Acidic residues" evidence="1">
    <location>
        <begin position="239"/>
        <end position="250"/>
    </location>
</feature>
<feature type="region of interest" description="Disordered" evidence="1">
    <location>
        <begin position="120"/>
        <end position="407"/>
    </location>
</feature>
<evidence type="ECO:0000313" key="3">
    <source>
        <dbReference type="EMBL" id="EKF26010.1"/>
    </source>
</evidence>
<evidence type="ECO:0000313" key="4">
    <source>
        <dbReference type="Proteomes" id="UP000007350"/>
    </source>
</evidence>
<feature type="chain" id="PRO_5003863611" evidence="2">
    <location>
        <begin position="29"/>
        <end position="430"/>
    </location>
</feature>
<feature type="compositionally biased region" description="Basic and acidic residues" evidence="1">
    <location>
        <begin position="277"/>
        <end position="290"/>
    </location>
</feature>
<feature type="compositionally biased region" description="Low complexity" evidence="1">
    <location>
        <begin position="328"/>
        <end position="344"/>
    </location>
</feature>
<feature type="compositionally biased region" description="Basic and acidic residues" evidence="1">
    <location>
        <begin position="141"/>
        <end position="170"/>
    </location>
</feature>
<proteinExistence type="predicted"/>
<evidence type="ECO:0000256" key="2">
    <source>
        <dbReference type="SAM" id="SignalP"/>
    </source>
</evidence>
<feature type="compositionally biased region" description="Polar residues" evidence="1">
    <location>
        <begin position="363"/>
        <end position="381"/>
    </location>
</feature>
<accession>K2MFW6</accession>
<feature type="compositionally biased region" description="Polar residues" evidence="1">
    <location>
        <begin position="125"/>
        <end position="138"/>
    </location>
</feature>
<gene>
    <name evidence="3" type="ORF">MOQ_010317</name>
</gene>
<organism evidence="3 4">
    <name type="scientific">Trypanosoma cruzi marinkellei</name>
    <dbReference type="NCBI Taxonomy" id="85056"/>
    <lineage>
        <taxon>Eukaryota</taxon>
        <taxon>Discoba</taxon>
        <taxon>Euglenozoa</taxon>
        <taxon>Kinetoplastea</taxon>
        <taxon>Metakinetoplastina</taxon>
        <taxon>Trypanosomatida</taxon>
        <taxon>Trypanosomatidae</taxon>
        <taxon>Trypanosoma</taxon>
        <taxon>Schizotrypanum</taxon>
    </lineage>
</organism>
<feature type="signal peptide" evidence="2">
    <location>
        <begin position="1"/>
        <end position="28"/>
    </location>
</feature>
<comment type="caution">
    <text evidence="3">The sequence shown here is derived from an EMBL/GenBank/DDBJ whole genome shotgun (WGS) entry which is preliminary data.</text>
</comment>